<comment type="caution">
    <text evidence="1">The sequence shown here is derived from an EMBL/GenBank/DDBJ whole genome shotgun (WGS) entry which is preliminary data.</text>
</comment>
<organism evidence="1 2">
    <name type="scientific">Toxocara canis</name>
    <name type="common">Canine roundworm</name>
    <dbReference type="NCBI Taxonomy" id="6265"/>
    <lineage>
        <taxon>Eukaryota</taxon>
        <taxon>Metazoa</taxon>
        <taxon>Ecdysozoa</taxon>
        <taxon>Nematoda</taxon>
        <taxon>Chromadorea</taxon>
        <taxon>Rhabditida</taxon>
        <taxon>Spirurina</taxon>
        <taxon>Ascaridomorpha</taxon>
        <taxon>Ascaridoidea</taxon>
        <taxon>Toxocaridae</taxon>
        <taxon>Toxocara</taxon>
    </lineage>
</organism>
<proteinExistence type="predicted"/>
<name>A0A0B2V5P4_TOXCA</name>
<dbReference type="Proteomes" id="UP000031036">
    <property type="component" value="Unassembled WGS sequence"/>
</dbReference>
<gene>
    <name evidence="1" type="ORF">Tcan_17644</name>
</gene>
<evidence type="ECO:0000313" key="2">
    <source>
        <dbReference type="Proteomes" id="UP000031036"/>
    </source>
</evidence>
<dbReference type="STRING" id="6265.A0A0B2V5P4"/>
<dbReference type="OrthoDB" id="5865631at2759"/>
<reference evidence="1 2" key="1">
    <citation type="submission" date="2014-11" db="EMBL/GenBank/DDBJ databases">
        <title>Genetic blueprint of the zoonotic pathogen Toxocara canis.</title>
        <authorList>
            <person name="Zhu X.-Q."/>
            <person name="Korhonen P.K."/>
            <person name="Cai H."/>
            <person name="Young N.D."/>
            <person name="Nejsum P."/>
            <person name="von Samson-Himmelstjerna G."/>
            <person name="Boag P.R."/>
            <person name="Tan P."/>
            <person name="Li Q."/>
            <person name="Min J."/>
            <person name="Yang Y."/>
            <person name="Wang X."/>
            <person name="Fang X."/>
            <person name="Hall R.S."/>
            <person name="Hofmann A."/>
            <person name="Sternberg P.W."/>
            <person name="Jex A.R."/>
            <person name="Gasser R.B."/>
        </authorList>
    </citation>
    <scope>NUCLEOTIDE SEQUENCE [LARGE SCALE GENOMIC DNA]</scope>
    <source>
        <strain evidence="1">PN_DK_2014</strain>
    </source>
</reference>
<sequence>MAQMLQLALAGGLKAFGCRAEFDVLIRVVEKFRETRLAAERLHASIMPCNYRFGTVWVPYQHRMGMAFESYRYRIGFVPVRTVNVCLSDGDRIGIIRVWNRHRFNIARRSCRNGIHVVPVSHRYGVDILSISCRYVIDIGSVFYRHRTDVISASHQHSISIVSISYAFISGIVSAYHRRRITIASFGHLTGIVRCFIVIVSVSNRIASVAYRYRI</sequence>
<dbReference type="EMBL" id="JPKZ01002434">
    <property type="protein sequence ID" value="KHN76762.1"/>
    <property type="molecule type" value="Genomic_DNA"/>
</dbReference>
<protein>
    <submittedName>
        <fullName evidence="1">Uncharacterized protein</fullName>
    </submittedName>
</protein>
<dbReference type="AlphaFoldDB" id="A0A0B2V5P4"/>
<accession>A0A0B2V5P4</accession>
<evidence type="ECO:0000313" key="1">
    <source>
        <dbReference type="EMBL" id="KHN76762.1"/>
    </source>
</evidence>
<keyword evidence="2" id="KW-1185">Reference proteome</keyword>